<dbReference type="AlphaFoldDB" id="A0A2T5MFM1"/>
<proteinExistence type="predicted"/>
<dbReference type="Gene3D" id="3.30.1330.40">
    <property type="entry name" value="RutC-like"/>
    <property type="match status" value="1"/>
</dbReference>
<dbReference type="Pfam" id="PF21168">
    <property type="entry name" value="FkbO_Hyg5-like_N"/>
    <property type="match status" value="1"/>
</dbReference>
<name>A0A2T5MFM1_9GAMM</name>
<sequence length="337" mass="37618">MTAVRPDPTVRPYSVSYVDESVAKIDEQTLACVRFGRNLPPIDDPRSITIELEQLDAAPQAQLWRSETPVQHGIDDNINYAINGEVLFGSIRLEESDLLHIDNASFRTYVRLDRLMQKLGYPCWQRVWIYMADITQGDGDAERYRQFSLGRHRALSLKPGFELNLPAATAIGTHGSGLNIYFIAGKSPGIQVENPRQVSAFSYPREYGPRSPSFSRATLRRWAEGAHLYVSGTASIVGHASQHLDDPAMQLNEVANNIRALVQNALDHHYAGQDASECTPLGLKLYLRDRHYLPALRSQIPQLFGAATPILCMEGDICRRDLLLEVEGIYAMPGTAQ</sequence>
<dbReference type="InterPro" id="IPR049368">
    <property type="entry name" value="FkbO_Hyg5-like_N"/>
</dbReference>
<dbReference type="EMBL" id="QANS01000003">
    <property type="protein sequence ID" value="PTU31395.1"/>
    <property type="molecule type" value="Genomic_DNA"/>
</dbReference>
<comment type="caution">
    <text evidence="2">The sequence shown here is derived from an EMBL/GenBank/DDBJ whole genome shotgun (WGS) entry which is preliminary data.</text>
</comment>
<dbReference type="InterPro" id="IPR035959">
    <property type="entry name" value="RutC-like_sf"/>
</dbReference>
<feature type="domain" description="Chorismatase FkbO/Hyg5-like N-terminal" evidence="1">
    <location>
        <begin position="63"/>
        <end position="184"/>
    </location>
</feature>
<accession>A0A2T5MFM1</accession>
<keyword evidence="3" id="KW-1185">Reference proteome</keyword>
<reference evidence="2 3" key="1">
    <citation type="submission" date="2018-04" db="EMBL/GenBank/DDBJ databases">
        <title>Novel species isolated from glacier.</title>
        <authorList>
            <person name="Liu Q."/>
            <person name="Xin Y.-H."/>
        </authorList>
    </citation>
    <scope>NUCLEOTIDE SEQUENCE [LARGE SCALE GENOMIC DNA]</scope>
    <source>
        <strain evidence="2 3">GT1R17</strain>
    </source>
</reference>
<dbReference type="Proteomes" id="UP000244248">
    <property type="component" value="Unassembled WGS sequence"/>
</dbReference>
<dbReference type="SUPFAM" id="SSF55298">
    <property type="entry name" value="YjgF-like"/>
    <property type="match status" value="1"/>
</dbReference>
<gene>
    <name evidence="2" type="ORF">CJD38_08615</name>
</gene>
<dbReference type="RefSeq" id="WP_107939938.1">
    <property type="nucleotide sequence ID" value="NZ_QANS01000003.1"/>
</dbReference>
<dbReference type="OrthoDB" id="1114505at2"/>
<evidence type="ECO:0000313" key="2">
    <source>
        <dbReference type="EMBL" id="PTU31395.1"/>
    </source>
</evidence>
<evidence type="ECO:0000313" key="3">
    <source>
        <dbReference type="Proteomes" id="UP000244248"/>
    </source>
</evidence>
<organism evidence="2 3">
    <name type="scientific">Stenotrophobium rhamnosiphilum</name>
    <dbReference type="NCBI Taxonomy" id="2029166"/>
    <lineage>
        <taxon>Bacteria</taxon>
        <taxon>Pseudomonadati</taxon>
        <taxon>Pseudomonadota</taxon>
        <taxon>Gammaproteobacteria</taxon>
        <taxon>Nevskiales</taxon>
        <taxon>Nevskiaceae</taxon>
        <taxon>Stenotrophobium</taxon>
    </lineage>
</organism>
<protein>
    <recommendedName>
        <fullName evidence="1">Chorismatase FkbO/Hyg5-like N-terminal domain-containing protein</fullName>
    </recommendedName>
</protein>
<evidence type="ECO:0000259" key="1">
    <source>
        <dbReference type="Pfam" id="PF21168"/>
    </source>
</evidence>